<dbReference type="GO" id="GO:0043565">
    <property type="term" value="F:sequence-specific DNA binding"/>
    <property type="evidence" value="ECO:0007669"/>
    <property type="project" value="InterPro"/>
</dbReference>
<dbReference type="PANTHER" id="PTHR32071:SF21">
    <property type="entry name" value="TRANSCRIPTIONAL REGULATORY PROTEIN FLGR"/>
    <property type="match status" value="1"/>
</dbReference>
<dbReference type="PRINTS" id="PR01590">
    <property type="entry name" value="HTHFIS"/>
</dbReference>
<dbReference type="InterPro" id="IPR025662">
    <property type="entry name" value="Sigma_54_int_dom_ATP-bd_1"/>
</dbReference>
<dbReference type="PROSITE" id="PS00675">
    <property type="entry name" value="SIGMA54_INTERACT_1"/>
    <property type="match status" value="1"/>
</dbReference>
<dbReference type="Gene3D" id="1.10.10.60">
    <property type="entry name" value="Homeodomain-like"/>
    <property type="match status" value="1"/>
</dbReference>
<dbReference type="InterPro" id="IPR058031">
    <property type="entry name" value="AAA_lid_NorR"/>
</dbReference>
<dbReference type="PROSITE" id="PS00676">
    <property type="entry name" value="SIGMA54_INTERACT_2"/>
    <property type="match status" value="1"/>
</dbReference>
<feature type="domain" description="Sigma-54 factor interaction" evidence="7">
    <location>
        <begin position="154"/>
        <end position="383"/>
    </location>
</feature>
<evidence type="ECO:0000256" key="3">
    <source>
        <dbReference type="ARBA" id="ARBA00023015"/>
    </source>
</evidence>
<dbReference type="SMART" id="SM00382">
    <property type="entry name" value="AAA"/>
    <property type="match status" value="1"/>
</dbReference>
<organism evidence="9 10">
    <name type="scientific">Polynucleobacter duraquae</name>
    <dbReference type="NCBI Taxonomy" id="1835254"/>
    <lineage>
        <taxon>Bacteria</taxon>
        <taxon>Pseudomonadati</taxon>
        <taxon>Pseudomonadota</taxon>
        <taxon>Betaproteobacteria</taxon>
        <taxon>Burkholderiales</taxon>
        <taxon>Burkholderiaceae</taxon>
        <taxon>Polynucleobacter</taxon>
    </lineage>
</organism>
<dbReference type="Gene3D" id="3.40.50.2300">
    <property type="match status" value="1"/>
</dbReference>
<dbReference type="SUPFAM" id="SSF52172">
    <property type="entry name" value="CheY-like"/>
    <property type="match status" value="1"/>
</dbReference>
<protein>
    <submittedName>
        <fullName evidence="9">Response regulator containing CheY-like receiver, AAA-type ATPase, and DNA-binding domains</fullName>
    </submittedName>
</protein>
<dbReference type="Pfam" id="PF25601">
    <property type="entry name" value="AAA_lid_14"/>
    <property type="match status" value="1"/>
</dbReference>
<evidence type="ECO:0000259" key="8">
    <source>
        <dbReference type="PROSITE" id="PS50110"/>
    </source>
</evidence>
<dbReference type="EMBL" id="CP007501">
    <property type="protein sequence ID" value="AKD24770.1"/>
    <property type="molecule type" value="Genomic_DNA"/>
</dbReference>
<evidence type="ECO:0000256" key="4">
    <source>
        <dbReference type="ARBA" id="ARBA00023125"/>
    </source>
</evidence>
<dbReference type="HOGENOM" id="CLU_000445_0_6_4"/>
<evidence type="ECO:0000256" key="5">
    <source>
        <dbReference type="ARBA" id="ARBA00023163"/>
    </source>
</evidence>
<dbReference type="SUPFAM" id="SSF52540">
    <property type="entry name" value="P-loop containing nucleoside triphosphate hydrolases"/>
    <property type="match status" value="1"/>
</dbReference>
<accession>A0A0E3ZKR7</accession>
<sequence length="491" mass="53964">MRASDPQPFPVILIEDDEDLREAIAVTLRMNKIDFVTHQRAETVIPLLRPDLKTVLVTDYKLPGMTGLDLLKIAQKECPDLAVVIMTAFADAKLAVEALRAGARDFLIKPFVPQQLIDIIARNQPESIQTSEVVTPTQASQLVGSEIRSPAHQLIAADPETIATFARCERVAGTDTSVLVTGQSGVGKELVARHIHLHSKRANGPYIAINCAAIPDTLLESILFGHEKGSFTGATKAQTGKFEQAHKGTLFLDEIGEMPATLQAKLLRVLQDKMVERIGSTELIQADVRVIAATNRNLQEQVKSGHFREDLYFRLAVFPIHVTELRKRPLDILPLADFFLSRYRMNIGRDELVLSEGAKKLLKTYSWPGNVRELENIIQRAVLLADGDQILAGDLELGDLGANSLGIAKNAIPDLSSTEEPIMDAPKSGTNIASDIDEIGQDIDSVERDHILKVLAKVDGNRTKAVEILGISARALRYKLKSYKEAGFINN</sequence>
<dbReference type="InterPro" id="IPR027417">
    <property type="entry name" value="P-loop_NTPase"/>
</dbReference>
<feature type="modified residue" description="4-aspartylphosphate" evidence="6">
    <location>
        <position position="59"/>
    </location>
</feature>
<evidence type="ECO:0000313" key="9">
    <source>
        <dbReference type="EMBL" id="AKD24770.1"/>
    </source>
</evidence>
<dbReference type="Proteomes" id="UP000061135">
    <property type="component" value="Chromosome"/>
</dbReference>
<evidence type="ECO:0000256" key="6">
    <source>
        <dbReference type="PROSITE-ProRule" id="PRU00169"/>
    </source>
</evidence>
<dbReference type="InterPro" id="IPR011006">
    <property type="entry name" value="CheY-like_superfamily"/>
</dbReference>
<dbReference type="InterPro" id="IPR002078">
    <property type="entry name" value="Sigma_54_int"/>
</dbReference>
<proteinExistence type="predicted"/>
<dbReference type="OrthoDB" id="9761705at2"/>
<dbReference type="InterPro" id="IPR001789">
    <property type="entry name" value="Sig_transdc_resp-reg_receiver"/>
</dbReference>
<dbReference type="PROSITE" id="PS50110">
    <property type="entry name" value="RESPONSE_REGULATORY"/>
    <property type="match status" value="1"/>
</dbReference>
<dbReference type="PROSITE" id="PS00688">
    <property type="entry name" value="SIGMA54_INTERACT_3"/>
    <property type="match status" value="1"/>
</dbReference>
<dbReference type="InterPro" id="IPR003593">
    <property type="entry name" value="AAA+_ATPase"/>
</dbReference>
<dbReference type="PATRIC" id="fig|576611.7.peg.441"/>
<dbReference type="Pfam" id="PF00072">
    <property type="entry name" value="Response_reg"/>
    <property type="match status" value="1"/>
</dbReference>
<dbReference type="InterPro" id="IPR025944">
    <property type="entry name" value="Sigma_54_int_dom_CS"/>
</dbReference>
<gene>
    <name evidence="9" type="ORF">CL55_00004370</name>
</gene>
<dbReference type="RefSeq" id="WP_046329682.1">
    <property type="nucleotide sequence ID" value="NZ_CP007501.1"/>
</dbReference>
<evidence type="ECO:0000313" key="10">
    <source>
        <dbReference type="Proteomes" id="UP000061135"/>
    </source>
</evidence>
<dbReference type="KEGG" id="pdq:CL55_00004370"/>
<dbReference type="STRING" id="1835254.CL55_00004370"/>
<dbReference type="Gene3D" id="1.10.8.60">
    <property type="match status" value="1"/>
</dbReference>
<dbReference type="AlphaFoldDB" id="A0A0E3ZKR7"/>
<dbReference type="PROSITE" id="PS50045">
    <property type="entry name" value="SIGMA54_INTERACT_4"/>
    <property type="match status" value="1"/>
</dbReference>
<keyword evidence="4 9" id="KW-0238">DNA-binding</keyword>
<dbReference type="GO" id="GO:0006355">
    <property type="term" value="P:regulation of DNA-templated transcription"/>
    <property type="evidence" value="ECO:0007669"/>
    <property type="project" value="InterPro"/>
</dbReference>
<dbReference type="PANTHER" id="PTHR32071">
    <property type="entry name" value="TRANSCRIPTIONAL REGULATORY PROTEIN"/>
    <property type="match status" value="1"/>
</dbReference>
<keyword evidence="3" id="KW-0805">Transcription regulation</keyword>
<name>A0A0E3ZKR7_9BURK</name>
<evidence type="ECO:0000256" key="2">
    <source>
        <dbReference type="ARBA" id="ARBA00022840"/>
    </source>
</evidence>
<keyword evidence="5" id="KW-0804">Transcription</keyword>
<dbReference type="GO" id="GO:0000160">
    <property type="term" value="P:phosphorelay signal transduction system"/>
    <property type="evidence" value="ECO:0007669"/>
    <property type="project" value="InterPro"/>
</dbReference>
<keyword evidence="6" id="KW-0597">Phosphoprotein</keyword>
<dbReference type="GO" id="GO:0005524">
    <property type="term" value="F:ATP binding"/>
    <property type="evidence" value="ECO:0007669"/>
    <property type="project" value="UniProtKB-KW"/>
</dbReference>
<dbReference type="SMART" id="SM00448">
    <property type="entry name" value="REC"/>
    <property type="match status" value="1"/>
</dbReference>
<dbReference type="InterPro" id="IPR025943">
    <property type="entry name" value="Sigma_54_int_dom_ATP-bd_2"/>
</dbReference>
<evidence type="ECO:0000259" key="7">
    <source>
        <dbReference type="PROSITE" id="PS50045"/>
    </source>
</evidence>
<evidence type="ECO:0000256" key="1">
    <source>
        <dbReference type="ARBA" id="ARBA00022741"/>
    </source>
</evidence>
<dbReference type="CDD" id="cd00009">
    <property type="entry name" value="AAA"/>
    <property type="match status" value="1"/>
</dbReference>
<dbReference type="Gene3D" id="3.40.50.300">
    <property type="entry name" value="P-loop containing nucleotide triphosphate hydrolases"/>
    <property type="match status" value="1"/>
</dbReference>
<dbReference type="FunFam" id="3.40.50.300:FF:000006">
    <property type="entry name" value="DNA-binding transcriptional regulator NtrC"/>
    <property type="match status" value="1"/>
</dbReference>
<keyword evidence="1" id="KW-0547">Nucleotide-binding</keyword>
<dbReference type="Pfam" id="PF00158">
    <property type="entry name" value="Sigma54_activat"/>
    <property type="match status" value="1"/>
</dbReference>
<feature type="domain" description="Response regulatory" evidence="8">
    <location>
        <begin position="10"/>
        <end position="124"/>
    </location>
</feature>
<dbReference type="Pfam" id="PF02954">
    <property type="entry name" value="HTH_8"/>
    <property type="match status" value="1"/>
</dbReference>
<keyword evidence="10" id="KW-1185">Reference proteome</keyword>
<dbReference type="InterPro" id="IPR002197">
    <property type="entry name" value="HTH_Fis"/>
</dbReference>
<dbReference type="InterPro" id="IPR009057">
    <property type="entry name" value="Homeodomain-like_sf"/>
</dbReference>
<reference evidence="9 10" key="1">
    <citation type="submission" date="2014-03" db="EMBL/GenBank/DDBJ databases">
        <title>Genome of Polynucleobacter strain MWH-MoK4.</title>
        <authorList>
            <person name="Hahn M.W."/>
        </authorList>
    </citation>
    <scope>NUCLEOTIDE SEQUENCE [LARGE SCALE GENOMIC DNA]</scope>
    <source>
        <strain evidence="9 10">MWH-MoK4</strain>
    </source>
</reference>
<keyword evidence="2" id="KW-0067">ATP-binding</keyword>
<dbReference type="SUPFAM" id="SSF46689">
    <property type="entry name" value="Homeodomain-like"/>
    <property type="match status" value="1"/>
</dbReference>